<dbReference type="AlphaFoldDB" id="A0A815FSE2"/>
<organism evidence="2 4">
    <name type="scientific">Adineta steineri</name>
    <dbReference type="NCBI Taxonomy" id="433720"/>
    <lineage>
        <taxon>Eukaryota</taxon>
        <taxon>Metazoa</taxon>
        <taxon>Spiralia</taxon>
        <taxon>Gnathifera</taxon>
        <taxon>Rotifera</taxon>
        <taxon>Eurotatoria</taxon>
        <taxon>Bdelloidea</taxon>
        <taxon>Adinetida</taxon>
        <taxon>Adinetidae</taxon>
        <taxon>Adineta</taxon>
    </lineage>
</organism>
<protein>
    <submittedName>
        <fullName evidence="2">Uncharacterized protein</fullName>
    </submittedName>
</protein>
<gene>
    <name evidence="3" type="ORF">OKA104_LOCUS17134</name>
    <name evidence="2" type="ORF">VCS650_LOCUS32521</name>
</gene>
<evidence type="ECO:0000313" key="3">
    <source>
        <dbReference type="EMBL" id="CAF3776627.1"/>
    </source>
</evidence>
<reference evidence="2" key="1">
    <citation type="submission" date="2021-02" db="EMBL/GenBank/DDBJ databases">
        <authorList>
            <person name="Nowell W R."/>
        </authorList>
    </citation>
    <scope>NUCLEOTIDE SEQUENCE</scope>
</reference>
<evidence type="ECO:0000256" key="1">
    <source>
        <dbReference type="SAM" id="MobiDB-lite"/>
    </source>
</evidence>
<comment type="caution">
    <text evidence="2">The sequence shown here is derived from an EMBL/GenBank/DDBJ whole genome shotgun (WGS) entry which is preliminary data.</text>
</comment>
<dbReference type="Proteomes" id="UP000663881">
    <property type="component" value="Unassembled WGS sequence"/>
</dbReference>
<proteinExistence type="predicted"/>
<dbReference type="OrthoDB" id="9988192at2759"/>
<accession>A0A815FSE2</accession>
<sequence length="154" mass="18061">MNDYKKNKHFEFGTTNPTLMEKPFWKYMISNLHLTAYHARQLNNEHNNFNETDRPVWCFTRLGMTQTYLPDGRLICIGGEHEDGYDSDFQIYNDVVVIENPRMVPVFYMYTLPVPDNFPLSGKRKSRRSDPEILGTSNPNDVTIYGYPENIFPP</sequence>
<feature type="region of interest" description="Disordered" evidence="1">
    <location>
        <begin position="121"/>
        <end position="140"/>
    </location>
</feature>
<dbReference type="EMBL" id="CAJNON010000593">
    <property type="protein sequence ID" value="CAF1327979.1"/>
    <property type="molecule type" value="Genomic_DNA"/>
</dbReference>
<dbReference type="EMBL" id="CAJOAY010001008">
    <property type="protein sequence ID" value="CAF3776627.1"/>
    <property type="molecule type" value="Genomic_DNA"/>
</dbReference>
<evidence type="ECO:0000313" key="2">
    <source>
        <dbReference type="EMBL" id="CAF1327979.1"/>
    </source>
</evidence>
<name>A0A815FSE2_9BILA</name>
<evidence type="ECO:0000313" key="4">
    <source>
        <dbReference type="Proteomes" id="UP000663891"/>
    </source>
</evidence>
<dbReference type="Proteomes" id="UP000663891">
    <property type="component" value="Unassembled WGS sequence"/>
</dbReference>